<dbReference type="EMBL" id="WVTA01000001">
    <property type="protein sequence ID" value="KAK3217183.1"/>
    <property type="molecule type" value="Genomic_DNA"/>
</dbReference>
<name>A0AAN6M7D9_9PLEO</name>
<feature type="repeat" description="ANK" evidence="3">
    <location>
        <begin position="314"/>
        <end position="346"/>
    </location>
</feature>
<evidence type="ECO:0000256" key="1">
    <source>
        <dbReference type="ARBA" id="ARBA00022737"/>
    </source>
</evidence>
<evidence type="ECO:0000313" key="4">
    <source>
        <dbReference type="EMBL" id="KAK3217183.1"/>
    </source>
</evidence>
<dbReference type="GO" id="GO:0004842">
    <property type="term" value="F:ubiquitin-protein transferase activity"/>
    <property type="evidence" value="ECO:0007669"/>
    <property type="project" value="TreeGrafter"/>
</dbReference>
<dbReference type="GO" id="GO:0085020">
    <property type="term" value="P:protein K6-linked ubiquitination"/>
    <property type="evidence" value="ECO:0007669"/>
    <property type="project" value="TreeGrafter"/>
</dbReference>
<dbReference type="Gene3D" id="1.25.40.20">
    <property type="entry name" value="Ankyrin repeat-containing domain"/>
    <property type="match status" value="2"/>
</dbReference>
<protein>
    <recommendedName>
        <fullName evidence="6">Ankyrin</fullName>
    </recommendedName>
</protein>
<dbReference type="InterPro" id="IPR036770">
    <property type="entry name" value="Ankyrin_rpt-contain_sf"/>
</dbReference>
<dbReference type="InterPro" id="IPR002110">
    <property type="entry name" value="Ankyrin_rpt"/>
</dbReference>
<gene>
    <name evidence="4" type="ORF">GRF29_1g2206881</name>
</gene>
<evidence type="ECO:0000256" key="3">
    <source>
        <dbReference type="PROSITE-ProRule" id="PRU00023"/>
    </source>
</evidence>
<reference evidence="4 5" key="1">
    <citation type="submission" date="2021-02" db="EMBL/GenBank/DDBJ databases">
        <title>Genome assembly of Pseudopithomyces chartarum.</title>
        <authorList>
            <person name="Jauregui R."/>
            <person name="Singh J."/>
            <person name="Voisey C."/>
        </authorList>
    </citation>
    <scope>NUCLEOTIDE SEQUENCE [LARGE SCALE GENOMIC DNA]</scope>
    <source>
        <strain evidence="4 5">AGR01</strain>
    </source>
</reference>
<evidence type="ECO:0000313" key="5">
    <source>
        <dbReference type="Proteomes" id="UP001280581"/>
    </source>
</evidence>
<organism evidence="4 5">
    <name type="scientific">Pseudopithomyces chartarum</name>
    <dbReference type="NCBI Taxonomy" id="1892770"/>
    <lineage>
        <taxon>Eukaryota</taxon>
        <taxon>Fungi</taxon>
        <taxon>Dikarya</taxon>
        <taxon>Ascomycota</taxon>
        <taxon>Pezizomycotina</taxon>
        <taxon>Dothideomycetes</taxon>
        <taxon>Pleosporomycetidae</taxon>
        <taxon>Pleosporales</taxon>
        <taxon>Massarineae</taxon>
        <taxon>Didymosphaeriaceae</taxon>
        <taxon>Pseudopithomyces</taxon>
    </lineage>
</organism>
<dbReference type="PANTHER" id="PTHR24171:SF8">
    <property type="entry name" value="BRCA1-ASSOCIATED RING DOMAIN PROTEIN 1"/>
    <property type="match status" value="1"/>
</dbReference>
<dbReference type="AlphaFoldDB" id="A0AAN6M7D9"/>
<feature type="repeat" description="ANK" evidence="3">
    <location>
        <begin position="347"/>
        <end position="368"/>
    </location>
</feature>
<evidence type="ECO:0000256" key="2">
    <source>
        <dbReference type="ARBA" id="ARBA00023043"/>
    </source>
</evidence>
<keyword evidence="2 3" id="KW-0040">ANK repeat</keyword>
<proteinExistence type="predicted"/>
<keyword evidence="5" id="KW-1185">Reference proteome</keyword>
<feature type="non-terminal residue" evidence="4">
    <location>
        <position position="466"/>
    </location>
</feature>
<comment type="caution">
    <text evidence="4">The sequence shown here is derived from an EMBL/GenBank/DDBJ whole genome shotgun (WGS) entry which is preliminary data.</text>
</comment>
<dbReference type="PANTHER" id="PTHR24171">
    <property type="entry name" value="ANKYRIN REPEAT DOMAIN-CONTAINING PROTEIN 39-RELATED"/>
    <property type="match status" value="1"/>
</dbReference>
<dbReference type="SUPFAM" id="SSF48403">
    <property type="entry name" value="Ankyrin repeat"/>
    <property type="match status" value="1"/>
</dbReference>
<accession>A0AAN6M7D9</accession>
<dbReference type="PROSITE" id="PS50297">
    <property type="entry name" value="ANK_REP_REGION"/>
    <property type="match status" value="2"/>
</dbReference>
<evidence type="ECO:0008006" key="6">
    <source>
        <dbReference type="Google" id="ProtNLM"/>
    </source>
</evidence>
<dbReference type="PROSITE" id="PS50088">
    <property type="entry name" value="ANK_REPEAT"/>
    <property type="match status" value="2"/>
</dbReference>
<dbReference type="Pfam" id="PF12796">
    <property type="entry name" value="Ank_2"/>
    <property type="match status" value="1"/>
</dbReference>
<keyword evidence="1" id="KW-0677">Repeat</keyword>
<dbReference type="SMART" id="SM00248">
    <property type="entry name" value="ANK"/>
    <property type="match status" value="3"/>
</dbReference>
<dbReference type="Proteomes" id="UP001280581">
    <property type="component" value="Unassembled WGS sequence"/>
</dbReference>
<sequence length="466" mass="53104">MSHLIAIHRILSHLEGDLWNTHVNLPRPTSTFPHHIQAPSTDTFSPNIDENMIRDFGILLSCHGIMNLALKRLHDLKRSTVKPFLDKWHTEIEFNRALSQGPHEQLMVFFQKLELKLAEIRQNIVIYSRRHQLHPDSTADLIHHTIPLFSWQSLCPVCFRLDDDDVLNELEKTRNFSRAYLARLSRLDRHFVAQYHWKEDSPALLDAELSKLHFLSVEANNSIQDVLPRHGLFDSLPDESQYNMLFRSDEINFGMALDKKAPMDCLGRTGLHQALDAVATLETQYYQRRSTLLAQLETFISDEPLEHINQQDILGRTLLHVACEKGWTAGVRKLLAKGAESNLKTAYGSTPLHYAAAGEHYEIVQMLLGRHSSEKASLLDYRNNTALYYACKGTHTMLITLLLEHIHPRLGGTLETPVPLLKALGDNSIVQLLYEKSADPASVEHPPLQFDPELGAWPNDWALDAV</sequence>